<dbReference type="FunFam" id="3.40.605.10:FF:000007">
    <property type="entry name" value="NAD/NADP-dependent betaine aldehyde dehydrogenase"/>
    <property type="match status" value="1"/>
</dbReference>
<keyword evidence="6" id="KW-1185">Reference proteome</keyword>
<protein>
    <submittedName>
        <fullName evidence="7">Aldehyde dehydrogenase domain-containing protein</fullName>
    </submittedName>
</protein>
<dbReference type="Gene3D" id="3.40.309.10">
    <property type="entry name" value="Aldehyde Dehydrogenase, Chain A, domain 2"/>
    <property type="match status" value="1"/>
</dbReference>
<proteinExistence type="inferred from homology"/>
<evidence type="ECO:0000256" key="2">
    <source>
        <dbReference type="ARBA" id="ARBA00023002"/>
    </source>
</evidence>
<dbReference type="InterPro" id="IPR016162">
    <property type="entry name" value="Ald_DH_N"/>
</dbReference>
<dbReference type="InterPro" id="IPR016161">
    <property type="entry name" value="Ald_DH/histidinol_DH"/>
</dbReference>
<dbReference type="SUPFAM" id="SSF53720">
    <property type="entry name" value="ALDH-like"/>
    <property type="match status" value="1"/>
</dbReference>
<dbReference type="FunFam" id="3.40.309.10:FF:000012">
    <property type="entry name" value="Betaine aldehyde dehydrogenase"/>
    <property type="match status" value="1"/>
</dbReference>
<sequence>MTFEVVKDLSAGLYFFNGKRQTIQGSETFPVYEARSGEVVAQCPSADAAHVDKIVDLAAEAQPQWGRLTPIERGKVLNRVADLIRQHLEELAVWEVKTNGKPITEARIDIEASADMFQFYAGVAPAVLKGDYFDLPSENQTRFAYTRREPLGVVGCIGAWNYPFLLCVWKIAPALAGGNAVVFKPSPFAPASPVLLGELLKAAGLPDGVYNVVQGEGKTGEALCLNEKIAKVSFTGSVGTGKLVQQNCAKRSVKPVTLELGGKSPLIIFEDAEISNAISASILANFFNQGEVCTNATRVFVHNSLVEKYTGELLEVLKKLQVGDPLHEETKVGATINEPHLKRVLGFVERAQAQGAKVLRGGQRVHPEGVEKGFYFDPAVITNLKDDMEIVKDEIFGAVLLILPFEDEAEVIQRANNTSYGLAAGLYTKDVGRAHRVAAKLQAGTVFINTYNDCDVNVPFGGYKSSGHGRENCIEALHAYTQIKAIYVNTSDNLEHHL</sequence>
<dbReference type="PANTHER" id="PTHR11699">
    <property type="entry name" value="ALDEHYDE DEHYDROGENASE-RELATED"/>
    <property type="match status" value="1"/>
</dbReference>
<dbReference type="Gene3D" id="3.40.605.10">
    <property type="entry name" value="Aldehyde Dehydrogenase, Chain A, domain 1"/>
    <property type="match status" value="1"/>
</dbReference>
<evidence type="ECO:0000259" key="5">
    <source>
        <dbReference type="Pfam" id="PF00171"/>
    </source>
</evidence>
<dbReference type="Proteomes" id="UP000887540">
    <property type="component" value="Unplaced"/>
</dbReference>
<name>A0A914DKP4_9BILA</name>
<dbReference type="PROSITE" id="PS00070">
    <property type="entry name" value="ALDEHYDE_DEHYDR_CYS"/>
    <property type="match status" value="1"/>
</dbReference>
<evidence type="ECO:0000256" key="3">
    <source>
        <dbReference type="PROSITE-ProRule" id="PRU10007"/>
    </source>
</evidence>
<dbReference type="InterPro" id="IPR016163">
    <property type="entry name" value="Ald_DH_C"/>
</dbReference>
<dbReference type="InterPro" id="IPR016160">
    <property type="entry name" value="Ald_DH_CS_CYS"/>
</dbReference>
<feature type="active site" evidence="3">
    <location>
        <position position="259"/>
    </location>
</feature>
<dbReference type="Pfam" id="PF00171">
    <property type="entry name" value="Aldedh"/>
    <property type="match status" value="1"/>
</dbReference>
<dbReference type="NCBIfam" id="NF009725">
    <property type="entry name" value="PRK13252.1"/>
    <property type="match status" value="1"/>
</dbReference>
<comment type="similarity">
    <text evidence="1 4">Belongs to the aldehyde dehydrogenase family.</text>
</comment>
<dbReference type="GO" id="GO:0016620">
    <property type="term" value="F:oxidoreductase activity, acting on the aldehyde or oxo group of donors, NAD or NADP as acceptor"/>
    <property type="evidence" value="ECO:0007669"/>
    <property type="project" value="InterPro"/>
</dbReference>
<evidence type="ECO:0000313" key="6">
    <source>
        <dbReference type="Proteomes" id="UP000887540"/>
    </source>
</evidence>
<organism evidence="6 7">
    <name type="scientific">Acrobeloides nanus</name>
    <dbReference type="NCBI Taxonomy" id="290746"/>
    <lineage>
        <taxon>Eukaryota</taxon>
        <taxon>Metazoa</taxon>
        <taxon>Ecdysozoa</taxon>
        <taxon>Nematoda</taxon>
        <taxon>Chromadorea</taxon>
        <taxon>Rhabditida</taxon>
        <taxon>Tylenchina</taxon>
        <taxon>Cephalobomorpha</taxon>
        <taxon>Cephaloboidea</taxon>
        <taxon>Cephalobidae</taxon>
        <taxon>Acrobeloides</taxon>
    </lineage>
</organism>
<evidence type="ECO:0000256" key="4">
    <source>
        <dbReference type="RuleBase" id="RU003345"/>
    </source>
</evidence>
<feature type="domain" description="Aldehyde dehydrogenase" evidence="5">
    <location>
        <begin position="26"/>
        <end position="486"/>
    </location>
</feature>
<dbReference type="InterPro" id="IPR029510">
    <property type="entry name" value="Ald_DH_CS_GLU"/>
</dbReference>
<dbReference type="InterPro" id="IPR015590">
    <property type="entry name" value="Aldehyde_DH_dom"/>
</dbReference>
<accession>A0A914DKP4</accession>
<keyword evidence="2 4" id="KW-0560">Oxidoreductase</keyword>
<evidence type="ECO:0000256" key="1">
    <source>
        <dbReference type="ARBA" id="ARBA00009986"/>
    </source>
</evidence>
<dbReference type="WBParaSite" id="ACRNAN_scaffold304.g19877.t1">
    <property type="protein sequence ID" value="ACRNAN_scaffold304.g19877.t1"/>
    <property type="gene ID" value="ACRNAN_scaffold304.g19877"/>
</dbReference>
<dbReference type="AlphaFoldDB" id="A0A914DKP4"/>
<dbReference type="PROSITE" id="PS00687">
    <property type="entry name" value="ALDEHYDE_DEHYDR_GLU"/>
    <property type="match status" value="1"/>
</dbReference>
<evidence type="ECO:0000313" key="7">
    <source>
        <dbReference type="WBParaSite" id="ACRNAN_scaffold304.g19877.t1"/>
    </source>
</evidence>
<reference evidence="7" key="1">
    <citation type="submission" date="2022-11" db="UniProtKB">
        <authorList>
            <consortium name="WormBaseParasite"/>
        </authorList>
    </citation>
    <scope>IDENTIFICATION</scope>
</reference>